<reference evidence="2 3" key="1">
    <citation type="journal article" date="2024" name="Commun. Biol.">
        <title>Comparative genomic analysis of thermophilic fungi reveals convergent evolutionary adaptations and gene losses.</title>
        <authorList>
            <person name="Steindorff A.S."/>
            <person name="Aguilar-Pontes M.V."/>
            <person name="Robinson A.J."/>
            <person name="Andreopoulos B."/>
            <person name="LaButti K."/>
            <person name="Kuo A."/>
            <person name="Mondo S."/>
            <person name="Riley R."/>
            <person name="Otillar R."/>
            <person name="Haridas S."/>
            <person name="Lipzen A."/>
            <person name="Grimwood J."/>
            <person name="Schmutz J."/>
            <person name="Clum A."/>
            <person name="Reid I.D."/>
            <person name="Moisan M.C."/>
            <person name="Butler G."/>
            <person name="Nguyen T.T.M."/>
            <person name="Dewar K."/>
            <person name="Conant G."/>
            <person name="Drula E."/>
            <person name="Henrissat B."/>
            <person name="Hansel C."/>
            <person name="Singer S."/>
            <person name="Hutchinson M.I."/>
            <person name="de Vries R.P."/>
            <person name="Natvig D.O."/>
            <person name="Powell A.J."/>
            <person name="Tsang A."/>
            <person name="Grigoriev I.V."/>
        </authorList>
    </citation>
    <scope>NUCLEOTIDE SEQUENCE [LARGE SCALE GENOMIC DNA]</scope>
    <source>
        <strain evidence="2 3">CBS 494.80</strain>
    </source>
</reference>
<gene>
    <name evidence="2" type="ORF">VTL71DRAFT_2505</name>
</gene>
<dbReference type="EMBL" id="JAZHXI010000011">
    <property type="protein sequence ID" value="KAL2066434.1"/>
    <property type="molecule type" value="Genomic_DNA"/>
</dbReference>
<evidence type="ECO:0000313" key="2">
    <source>
        <dbReference type="EMBL" id="KAL2066434.1"/>
    </source>
</evidence>
<sequence length="156" mass="17454">MIGNKQRPAILNEATVHTDIVTDREIQIPIAEAALKCCQYRPLSSLSMIAVNYWALRLPRGEVELFNLSSHHMPREINEVETLKTDTRAGFELPTMPKTSLGSGEVGERKQRSSTPLCQTSKLGLGKIQPGERISVLPFSTVEKFLRKLVARLRSL</sequence>
<dbReference type="Proteomes" id="UP001595075">
    <property type="component" value="Unassembled WGS sequence"/>
</dbReference>
<accession>A0ABR4C983</accession>
<keyword evidence="3" id="KW-1185">Reference proteome</keyword>
<comment type="caution">
    <text evidence="2">The sequence shown here is derived from an EMBL/GenBank/DDBJ whole genome shotgun (WGS) entry which is preliminary data.</text>
</comment>
<proteinExistence type="predicted"/>
<protein>
    <submittedName>
        <fullName evidence="2">Uncharacterized protein</fullName>
    </submittedName>
</protein>
<name>A0ABR4C983_9HELO</name>
<evidence type="ECO:0000313" key="3">
    <source>
        <dbReference type="Proteomes" id="UP001595075"/>
    </source>
</evidence>
<organism evidence="2 3">
    <name type="scientific">Oculimacula yallundae</name>
    <dbReference type="NCBI Taxonomy" id="86028"/>
    <lineage>
        <taxon>Eukaryota</taxon>
        <taxon>Fungi</taxon>
        <taxon>Dikarya</taxon>
        <taxon>Ascomycota</taxon>
        <taxon>Pezizomycotina</taxon>
        <taxon>Leotiomycetes</taxon>
        <taxon>Helotiales</taxon>
        <taxon>Ploettnerulaceae</taxon>
        <taxon>Oculimacula</taxon>
    </lineage>
</organism>
<evidence type="ECO:0000256" key="1">
    <source>
        <dbReference type="SAM" id="MobiDB-lite"/>
    </source>
</evidence>
<feature type="region of interest" description="Disordered" evidence="1">
    <location>
        <begin position="92"/>
        <end position="113"/>
    </location>
</feature>